<keyword evidence="8" id="KW-0067">ATP-binding</keyword>
<evidence type="ECO:0000256" key="10">
    <source>
        <dbReference type="ARBA" id="ARBA00023098"/>
    </source>
</evidence>
<dbReference type="GO" id="GO:0046872">
    <property type="term" value="F:metal ion binding"/>
    <property type="evidence" value="ECO:0007669"/>
    <property type="project" value="UniProtKB-KW"/>
</dbReference>
<dbReference type="InterPro" id="IPR016143">
    <property type="entry name" value="Citrate_synth-like_sm_a-sub"/>
</dbReference>
<dbReference type="FunFam" id="3.40.50.261:FF:000003">
    <property type="entry name" value="ATP-citrate synthase subunit"/>
    <property type="match status" value="1"/>
</dbReference>
<keyword evidence="7" id="KW-0547">Nucleotide-binding</keyword>
<dbReference type="Gene3D" id="3.40.50.720">
    <property type="entry name" value="NAD(P)-binding Rossmann-like Domain"/>
    <property type="match status" value="1"/>
</dbReference>
<dbReference type="Pfam" id="PF00549">
    <property type="entry name" value="Ligase_CoA"/>
    <property type="match status" value="1"/>
</dbReference>
<accession>A0A1R1MMK5</accession>
<keyword evidence="9" id="KW-0460">Magnesium</keyword>
<dbReference type="PRINTS" id="PR01798">
    <property type="entry name" value="SCOASYNTHASE"/>
</dbReference>
<keyword evidence="3" id="KW-0963">Cytoplasm</keyword>
<evidence type="ECO:0000256" key="8">
    <source>
        <dbReference type="ARBA" id="ARBA00022840"/>
    </source>
</evidence>
<dbReference type="EMBL" id="MOEN01000004">
    <property type="protein sequence ID" value="OMH41058.1"/>
    <property type="molecule type" value="Genomic_DNA"/>
</dbReference>
<evidence type="ECO:0000313" key="12">
    <source>
        <dbReference type="EMBL" id="OMH41058.1"/>
    </source>
</evidence>
<keyword evidence="6" id="KW-0479">Metal-binding</keyword>
<dbReference type="InterPro" id="IPR005811">
    <property type="entry name" value="SUCC_ACL_C"/>
</dbReference>
<proteinExistence type="predicted"/>
<name>A0A1R1MMK5_9BACT</name>
<feature type="domain" description="ATP-citrate synthase/succinyl-CoA ligase C-terminal" evidence="11">
    <location>
        <begin position="176"/>
        <end position="299"/>
    </location>
</feature>
<dbReference type="PANTHER" id="PTHR23118:SF42">
    <property type="entry name" value="ATP-CITRATE SYNTHASE"/>
    <property type="match status" value="1"/>
</dbReference>
<evidence type="ECO:0000256" key="2">
    <source>
        <dbReference type="ARBA" id="ARBA00004751"/>
    </source>
</evidence>
<evidence type="ECO:0000313" key="13">
    <source>
        <dbReference type="Proteomes" id="UP000187408"/>
    </source>
</evidence>
<dbReference type="GO" id="GO:0006099">
    <property type="term" value="P:tricarboxylic acid cycle"/>
    <property type="evidence" value="ECO:0007669"/>
    <property type="project" value="UniProtKB-UniPathway"/>
</dbReference>
<dbReference type="SUPFAM" id="SSF48256">
    <property type="entry name" value="Citrate synthase"/>
    <property type="match status" value="1"/>
</dbReference>
<dbReference type="UniPathway" id="UPA00223"/>
<organism evidence="12 13">
    <name type="scientific">Desulfurobacterium indicum</name>
    <dbReference type="NCBI Taxonomy" id="1914305"/>
    <lineage>
        <taxon>Bacteria</taxon>
        <taxon>Pseudomonadati</taxon>
        <taxon>Aquificota</taxon>
        <taxon>Aquificia</taxon>
        <taxon>Desulfurobacteriales</taxon>
        <taxon>Desulfurobacteriaceae</taxon>
        <taxon>Desulfurobacterium</taxon>
    </lineage>
</organism>
<keyword evidence="13" id="KW-1185">Reference proteome</keyword>
<dbReference type="GO" id="GO:0006633">
    <property type="term" value="P:fatty acid biosynthetic process"/>
    <property type="evidence" value="ECO:0007669"/>
    <property type="project" value="TreeGrafter"/>
</dbReference>
<comment type="pathway">
    <text evidence="2">Carbohydrate metabolism; tricarboxylic acid cycle; isocitrate from oxaloacetate: step 1/2.</text>
</comment>
<dbReference type="Gene3D" id="3.40.50.261">
    <property type="entry name" value="Succinyl-CoA synthetase domains"/>
    <property type="match status" value="1"/>
</dbReference>
<dbReference type="Proteomes" id="UP000187408">
    <property type="component" value="Unassembled WGS sequence"/>
</dbReference>
<dbReference type="InterPro" id="IPR016102">
    <property type="entry name" value="Succinyl-CoA_synth-like"/>
</dbReference>
<keyword evidence="10" id="KW-0443">Lipid metabolism</keyword>
<keyword evidence="4" id="KW-0444">Lipid biosynthesis</keyword>
<dbReference type="AlphaFoldDB" id="A0A1R1MMK5"/>
<dbReference type="GO" id="GO:0005829">
    <property type="term" value="C:cytosol"/>
    <property type="evidence" value="ECO:0007669"/>
    <property type="project" value="TreeGrafter"/>
</dbReference>
<dbReference type="RefSeq" id="WP_076712387.1">
    <property type="nucleotide sequence ID" value="NZ_MOEN01000004.1"/>
</dbReference>
<dbReference type="GO" id="GO:0005524">
    <property type="term" value="F:ATP binding"/>
    <property type="evidence" value="ECO:0007669"/>
    <property type="project" value="UniProtKB-KW"/>
</dbReference>
<dbReference type="Gene3D" id="1.10.230.10">
    <property type="entry name" value="Cytochrome P450-Terp, domain 2"/>
    <property type="match status" value="1"/>
</dbReference>
<dbReference type="FunFam" id="1.10.230.10:FF:000005">
    <property type="entry name" value="ATP-citrate synthase subunit 1"/>
    <property type="match status" value="1"/>
</dbReference>
<sequence>MARPDYILFDRNTKAIFWNLNRNAIQRMLDYDFIVGRSPSIVAIVAPTQNRKFEKFFHGTKEIMIPIYKSTAEAAEKHPEADVLVNFASFRTAYNVTIEAINIPTIKTIAITAEGIPERFARDMALKAKKAGKVIIGPATVGGIAAGAFRIGNAGGTIENIVKSKLHRPGSVGLVTRSGGLFNELSNVIARNADGIVEGIAIGGDRFPGSDFLDHLLRFQKNPQVKFMIMLGELGGDLEYRVVEALKDGLITKPLIAWCIGTISKHFAGEVQFGHAGAKAGADRETADAKNAALRAAGALVPNSFDEFPDIIRSVYEDLRAKGVIGEIEEPEVPELPEDYAKLVKAGKVRKPTNFICTISDDRGEEATYCGLPISEVIERDFSIADVIGLLWFKRKFPDWASKFIDMVIKVVADHGPCVSGAHNAKVTARAGKDLMSALATGILTIGPRFGGAIDGAAKYFKFAKEQGMDPFEFVDYMKNVEKIPIPGIGHRIKSTKNPDKRVELLKNFAKENFPSTELLDYALEVEKVTTAKKENLILNVDGTIGVLLVDMFRNLGYSDSEIDELINAGAFNAFFVLGRSIGFIGHILDEKRLAMPLYRHPMDDVLYDVKRPEGL</sequence>
<comment type="caution">
    <text evidence="12">The sequence shown here is derived from an EMBL/GenBank/DDBJ whole genome shotgun (WGS) entry which is preliminary data.</text>
</comment>
<evidence type="ECO:0000256" key="9">
    <source>
        <dbReference type="ARBA" id="ARBA00022842"/>
    </source>
</evidence>
<dbReference type="CDD" id="cd06100">
    <property type="entry name" value="CCL_ACL-C"/>
    <property type="match status" value="1"/>
</dbReference>
<evidence type="ECO:0000259" key="11">
    <source>
        <dbReference type="Pfam" id="PF00549"/>
    </source>
</evidence>
<dbReference type="InterPro" id="IPR002020">
    <property type="entry name" value="Citrate_synthase"/>
</dbReference>
<dbReference type="Gene3D" id="1.10.580.10">
    <property type="entry name" value="Citrate Synthase, domain 1"/>
    <property type="match status" value="1"/>
</dbReference>
<dbReference type="GO" id="GO:0006085">
    <property type="term" value="P:acetyl-CoA biosynthetic process"/>
    <property type="evidence" value="ECO:0007669"/>
    <property type="project" value="TreeGrafter"/>
</dbReference>
<reference evidence="12 13" key="1">
    <citation type="submission" date="2016-10" db="EMBL/GenBank/DDBJ databases">
        <title>Genome sequence of a sulfur-reducing bacterium Desulfurobacterium indicum K6013.</title>
        <authorList>
            <person name="Cao J."/>
            <person name="Shao Z."/>
            <person name="Alain K."/>
            <person name="Jebbar M."/>
        </authorList>
    </citation>
    <scope>NUCLEOTIDE SEQUENCE [LARGE SCALE GENOMIC DNA]</scope>
    <source>
        <strain evidence="12 13">K6013</strain>
    </source>
</reference>
<dbReference type="InterPro" id="IPR016142">
    <property type="entry name" value="Citrate_synth-like_lrg_a-sub"/>
</dbReference>
<evidence type="ECO:0000256" key="6">
    <source>
        <dbReference type="ARBA" id="ARBA00022723"/>
    </source>
</evidence>
<keyword evidence="5" id="KW-0808">Transferase</keyword>
<dbReference type="STRING" id="1914305.BLW93_01685"/>
<dbReference type="GO" id="GO:0003878">
    <property type="term" value="F:ATP citrate synthase activity"/>
    <property type="evidence" value="ECO:0007669"/>
    <property type="project" value="TreeGrafter"/>
</dbReference>
<dbReference type="OrthoDB" id="9759263at2"/>
<dbReference type="SUPFAM" id="SSF51735">
    <property type="entry name" value="NAD(P)-binding Rossmann-fold domains"/>
    <property type="match status" value="1"/>
</dbReference>
<comment type="subcellular location">
    <subcellularLocation>
        <location evidence="1">Cytoplasm</location>
    </subcellularLocation>
</comment>
<evidence type="ECO:0000256" key="7">
    <source>
        <dbReference type="ARBA" id="ARBA00022741"/>
    </source>
</evidence>
<evidence type="ECO:0000256" key="1">
    <source>
        <dbReference type="ARBA" id="ARBA00004496"/>
    </source>
</evidence>
<protein>
    <submittedName>
        <fullName evidence="12">ATP citrate synthase</fullName>
    </submittedName>
</protein>
<dbReference type="InterPro" id="IPR036969">
    <property type="entry name" value="Citrate_synthase_sf"/>
</dbReference>
<evidence type="ECO:0000256" key="3">
    <source>
        <dbReference type="ARBA" id="ARBA00022490"/>
    </source>
</evidence>
<dbReference type="Pfam" id="PF00285">
    <property type="entry name" value="Citrate_synt"/>
    <property type="match status" value="1"/>
</dbReference>
<evidence type="ECO:0000256" key="5">
    <source>
        <dbReference type="ARBA" id="ARBA00022679"/>
    </source>
</evidence>
<dbReference type="InterPro" id="IPR036291">
    <property type="entry name" value="NAD(P)-bd_dom_sf"/>
</dbReference>
<dbReference type="PANTHER" id="PTHR23118">
    <property type="entry name" value="ATP-CITRATE SYNTHASE"/>
    <property type="match status" value="1"/>
</dbReference>
<gene>
    <name evidence="12" type="ORF">BLW93_01685</name>
</gene>
<evidence type="ECO:0000256" key="4">
    <source>
        <dbReference type="ARBA" id="ARBA00022516"/>
    </source>
</evidence>